<feature type="compositionally biased region" description="Low complexity" evidence="1">
    <location>
        <begin position="735"/>
        <end position="755"/>
    </location>
</feature>
<dbReference type="AlphaFoldDB" id="A0A7I7XPJ2"/>
<feature type="compositionally biased region" description="Low complexity" evidence="1">
    <location>
        <begin position="767"/>
        <end position="777"/>
    </location>
</feature>
<sequence>MLAANVDLAAAVRLLPNHDQVHDITGGLGTAVYDFDQSVLDQLSRAIVNGVSLTALAQAAGIDPKSLVNGLLAQLPANLLPGIIGQLGASIPIPILSTALGQAGVAGLLTNVLNLLGVSDITNSTLSGLLAVIGLNLSDPLNLSGLAVPGLNVVTSGSPFALLKMLGLDLGWTPALPNSVAAEINGTPYLQLGVKGALDLVLGKVNTLLAGDPLNIPLAALSTSLQGVVDGLTNGLPDVIDARVIPTVGVGLGAFAAAMAYKQVLAQLASQPGGAAYTGTDPVLGSLTVLPLILINNPGRPDGGAIARFGALASLLGIDSVNPTTHLTGSINPNNPLGSVDPLGLTLGGANVLPVLVDATYEYQPLSDLASWPNAFTLLNNLAAGLSPTYMLRGLSLAGLDTQLTNQISTALGNATALNPLALNLYVTLPSATLPLLEPLYLASDALNLVGVKPLADFATHLANALAPALTTLVNLGYADTTLDPQTGLYVRDFSTAGTETPFLSFPDVNFPKALSDSFNQLVSGFQKEFFSGNPTPGGPNVLKNLVDALLNGSLLSGGVTTGAAGTSGGTVTNPLGGLGSLLGGLLGGLGLVQHTATTAVTTAATTSASSVPQANAKLLSVAPAGTEKTADTTPTTPSTTETPSTTKTTSTTPSTTKTPSTTATTADPTTTKTAESTTATDPDADTSAGSTAADGADKGTKGPKHAKPDGDSASTSTDASTSPKHAKGPKHAKPSGGDQDATTAGTSASDATSGGTTGAGKKAKGTGHADAGASSGSAGGSAAGGKAA</sequence>
<evidence type="ECO:0000313" key="3">
    <source>
        <dbReference type="Proteomes" id="UP000466517"/>
    </source>
</evidence>
<proteinExistence type="predicted"/>
<reference evidence="2 3" key="1">
    <citation type="journal article" date="2019" name="Emerg. Microbes Infect.">
        <title>Comprehensive subspecies identification of 175 nontuberculous mycobacteria species based on 7547 genomic profiles.</title>
        <authorList>
            <person name="Matsumoto Y."/>
            <person name="Kinjo T."/>
            <person name="Motooka D."/>
            <person name="Nabeya D."/>
            <person name="Jung N."/>
            <person name="Uechi K."/>
            <person name="Horii T."/>
            <person name="Iida T."/>
            <person name="Fujita J."/>
            <person name="Nakamura S."/>
        </authorList>
    </citation>
    <scope>NUCLEOTIDE SEQUENCE [LARGE SCALE GENOMIC DNA]</scope>
    <source>
        <strain evidence="2 3">JCM 13574</strain>
    </source>
</reference>
<feature type="compositionally biased region" description="Low complexity" evidence="1">
    <location>
        <begin position="632"/>
        <end position="695"/>
    </location>
</feature>
<feature type="compositionally biased region" description="Low complexity" evidence="1">
    <location>
        <begin position="712"/>
        <end position="724"/>
    </location>
</feature>
<feature type="compositionally biased region" description="Basic and acidic residues" evidence="1">
    <location>
        <begin position="696"/>
        <end position="711"/>
    </location>
</feature>
<dbReference type="EMBL" id="AP022610">
    <property type="protein sequence ID" value="BBZ31013.1"/>
    <property type="molecule type" value="Genomic_DNA"/>
</dbReference>
<evidence type="ECO:0000313" key="2">
    <source>
        <dbReference type="EMBL" id="BBZ31013.1"/>
    </source>
</evidence>
<protein>
    <recommendedName>
        <fullName evidence="4">ATPase AAA</fullName>
    </recommendedName>
</protein>
<evidence type="ECO:0000256" key="1">
    <source>
        <dbReference type="SAM" id="MobiDB-lite"/>
    </source>
</evidence>
<gene>
    <name evidence="2" type="ORF">MMAD_53080</name>
</gene>
<feature type="compositionally biased region" description="Basic residues" evidence="1">
    <location>
        <begin position="725"/>
        <end position="734"/>
    </location>
</feature>
<accession>A0A7I7XPJ2</accession>
<name>A0A7I7XPJ2_9MYCO</name>
<feature type="region of interest" description="Disordered" evidence="1">
    <location>
        <begin position="622"/>
        <end position="789"/>
    </location>
</feature>
<dbReference type="Proteomes" id="UP000466517">
    <property type="component" value="Chromosome"/>
</dbReference>
<feature type="compositionally biased region" description="Gly residues" evidence="1">
    <location>
        <begin position="778"/>
        <end position="789"/>
    </location>
</feature>
<dbReference type="KEGG" id="mmag:MMAD_53080"/>
<evidence type="ECO:0008006" key="4">
    <source>
        <dbReference type="Google" id="ProtNLM"/>
    </source>
</evidence>
<keyword evidence="3" id="KW-1185">Reference proteome</keyword>
<organism evidence="2 3">
    <name type="scientific">Mycolicibacterium madagascariense</name>
    <dbReference type="NCBI Taxonomy" id="212765"/>
    <lineage>
        <taxon>Bacteria</taxon>
        <taxon>Bacillati</taxon>
        <taxon>Actinomycetota</taxon>
        <taxon>Actinomycetes</taxon>
        <taxon>Mycobacteriales</taxon>
        <taxon>Mycobacteriaceae</taxon>
        <taxon>Mycolicibacterium</taxon>
    </lineage>
</organism>